<dbReference type="AlphaFoldDB" id="A0A415JZ33"/>
<dbReference type="EMBL" id="QRON01000003">
    <property type="protein sequence ID" value="RHL29218.1"/>
    <property type="molecule type" value="Genomic_DNA"/>
</dbReference>
<proteinExistence type="predicted"/>
<sequence length="88" mass="9959">MKKILKELCIGLFTIVLLNSSNLVNVFAAENSSVSESENLYSNYEQVTQIAIPDENGNLRFYTGIEAQKIYNQIEKEIVTEEINNNSL</sequence>
<feature type="chain" id="PRO_5019152224" evidence="1">
    <location>
        <begin position="29"/>
        <end position="88"/>
    </location>
</feature>
<evidence type="ECO:0000313" key="2">
    <source>
        <dbReference type="EMBL" id="RHL29218.1"/>
    </source>
</evidence>
<dbReference type="Proteomes" id="UP000283297">
    <property type="component" value="Unassembled WGS sequence"/>
</dbReference>
<protein>
    <submittedName>
        <fullName evidence="2">Uncharacterized protein</fullName>
    </submittedName>
</protein>
<comment type="caution">
    <text evidence="2">The sequence shown here is derived from an EMBL/GenBank/DDBJ whole genome shotgun (WGS) entry which is preliminary data.</text>
</comment>
<dbReference type="RefSeq" id="WP_118369857.1">
    <property type="nucleotide sequence ID" value="NZ_QRON01000003.1"/>
</dbReference>
<reference evidence="2 3" key="1">
    <citation type="submission" date="2018-08" db="EMBL/GenBank/DDBJ databases">
        <title>A genome reference for cultivated species of the human gut microbiota.</title>
        <authorList>
            <person name="Zou Y."/>
            <person name="Xue W."/>
            <person name="Luo G."/>
        </authorList>
    </citation>
    <scope>NUCLEOTIDE SEQUENCE [LARGE SCALE GENOMIC DNA]</scope>
    <source>
        <strain evidence="2 3">AF38-24</strain>
    </source>
</reference>
<name>A0A415JZ33_9FIRM</name>
<gene>
    <name evidence="2" type="ORF">DW028_07500</name>
</gene>
<feature type="signal peptide" evidence="1">
    <location>
        <begin position="1"/>
        <end position="28"/>
    </location>
</feature>
<keyword evidence="1" id="KW-0732">Signal</keyword>
<evidence type="ECO:0000256" key="1">
    <source>
        <dbReference type="SAM" id="SignalP"/>
    </source>
</evidence>
<organism evidence="2 3">
    <name type="scientific">Agathobacter rectalis</name>
    <dbReference type="NCBI Taxonomy" id="39491"/>
    <lineage>
        <taxon>Bacteria</taxon>
        <taxon>Bacillati</taxon>
        <taxon>Bacillota</taxon>
        <taxon>Clostridia</taxon>
        <taxon>Lachnospirales</taxon>
        <taxon>Lachnospiraceae</taxon>
        <taxon>Agathobacter</taxon>
    </lineage>
</organism>
<accession>A0A415JZ33</accession>
<evidence type="ECO:0000313" key="3">
    <source>
        <dbReference type="Proteomes" id="UP000283297"/>
    </source>
</evidence>